<dbReference type="GO" id="GO:0005886">
    <property type="term" value="C:plasma membrane"/>
    <property type="evidence" value="ECO:0007669"/>
    <property type="project" value="UniProtKB-SubCell"/>
</dbReference>
<keyword evidence="4 6" id="KW-1133">Transmembrane helix</keyword>
<evidence type="ECO:0000256" key="4">
    <source>
        <dbReference type="ARBA" id="ARBA00022989"/>
    </source>
</evidence>
<evidence type="ECO:0000256" key="5">
    <source>
        <dbReference type="ARBA" id="ARBA00023136"/>
    </source>
</evidence>
<feature type="transmembrane region" description="Helical" evidence="6">
    <location>
        <begin position="233"/>
        <end position="256"/>
    </location>
</feature>
<dbReference type="PANTHER" id="PTHR30177">
    <property type="entry name" value="GLYCINE BETAINE/L-PROLINE TRANSPORT SYSTEM PERMEASE PROTEIN PROW"/>
    <property type="match status" value="1"/>
</dbReference>
<feature type="transmembrane region" description="Helical" evidence="6">
    <location>
        <begin position="129"/>
        <end position="149"/>
    </location>
</feature>
<keyword evidence="2 6" id="KW-0813">Transport</keyword>
<dbReference type="KEGG" id="nps:KRR39_11215"/>
<feature type="transmembrane region" description="Helical" evidence="6">
    <location>
        <begin position="79"/>
        <end position="99"/>
    </location>
</feature>
<dbReference type="PROSITE" id="PS50928">
    <property type="entry name" value="ABC_TM1"/>
    <property type="match status" value="1"/>
</dbReference>
<dbReference type="CDD" id="cd06261">
    <property type="entry name" value="TM_PBP2"/>
    <property type="match status" value="1"/>
</dbReference>
<keyword evidence="9" id="KW-1185">Reference proteome</keyword>
<organism evidence="8 9">
    <name type="scientific">Nocardioides panacis</name>
    <dbReference type="NCBI Taxonomy" id="2849501"/>
    <lineage>
        <taxon>Bacteria</taxon>
        <taxon>Bacillati</taxon>
        <taxon>Actinomycetota</taxon>
        <taxon>Actinomycetes</taxon>
        <taxon>Propionibacteriales</taxon>
        <taxon>Nocardioidaceae</taxon>
        <taxon>Nocardioides</taxon>
    </lineage>
</organism>
<dbReference type="InterPro" id="IPR000515">
    <property type="entry name" value="MetI-like"/>
</dbReference>
<evidence type="ECO:0000256" key="6">
    <source>
        <dbReference type="RuleBase" id="RU363032"/>
    </source>
</evidence>
<evidence type="ECO:0000256" key="3">
    <source>
        <dbReference type="ARBA" id="ARBA00022692"/>
    </source>
</evidence>
<evidence type="ECO:0000256" key="2">
    <source>
        <dbReference type="ARBA" id="ARBA00022448"/>
    </source>
</evidence>
<feature type="transmembrane region" description="Helical" evidence="6">
    <location>
        <begin position="189"/>
        <end position="213"/>
    </location>
</feature>
<dbReference type="Proteomes" id="UP000683575">
    <property type="component" value="Chromosome"/>
</dbReference>
<evidence type="ECO:0000259" key="7">
    <source>
        <dbReference type="PROSITE" id="PS50928"/>
    </source>
</evidence>
<feature type="transmembrane region" description="Helical" evidence="6">
    <location>
        <begin position="34"/>
        <end position="51"/>
    </location>
</feature>
<dbReference type="EMBL" id="CP077062">
    <property type="protein sequence ID" value="QWZ10236.1"/>
    <property type="molecule type" value="Genomic_DNA"/>
</dbReference>
<dbReference type="GO" id="GO:0031460">
    <property type="term" value="P:glycine betaine transport"/>
    <property type="evidence" value="ECO:0007669"/>
    <property type="project" value="TreeGrafter"/>
</dbReference>
<comment type="similarity">
    <text evidence="6">Belongs to the binding-protein-dependent transport system permease family.</text>
</comment>
<keyword evidence="5 6" id="KW-0472">Membrane</keyword>
<dbReference type="InterPro" id="IPR051204">
    <property type="entry name" value="ABC_transp_perm/SBD"/>
</dbReference>
<protein>
    <submittedName>
        <fullName evidence="8">ABC transporter permease</fullName>
    </submittedName>
</protein>
<reference evidence="8" key="1">
    <citation type="submission" date="2021-06" db="EMBL/GenBank/DDBJ databases">
        <title>Complete genome sequence of Nocardioides sp. G188.</title>
        <authorList>
            <person name="Im W.-T."/>
        </authorList>
    </citation>
    <scope>NUCLEOTIDE SEQUENCE</scope>
    <source>
        <strain evidence="8">G188</strain>
    </source>
</reference>
<evidence type="ECO:0000256" key="1">
    <source>
        <dbReference type="ARBA" id="ARBA00004141"/>
    </source>
</evidence>
<accession>A0A975Y264</accession>
<evidence type="ECO:0000313" key="8">
    <source>
        <dbReference type="EMBL" id="QWZ10236.1"/>
    </source>
</evidence>
<dbReference type="Pfam" id="PF00528">
    <property type="entry name" value="BPD_transp_1"/>
    <property type="match status" value="1"/>
</dbReference>
<sequence length="266" mass="27679">MSVDTAPPVEAVDTGAALGAPVTHGKPILSPRDLVIPVMVVLISIALYLNVHRQPLDSIEANVLSFDSLSRATAKHVRLSFTIALLVVLVAVPLGVLVTRPRTRRLAPLVLAFGNVGQAAPSLGLLALVGYYFIGFWSVTLILTAYAALSVLRNTIVGLDGVDRGVMDAARGMGMSPTAILLRVELPTAVPVIGAGVRTALVLAVGTVPLGYALDAGGLGLPLFSAIKTNRPLVTLTVAVMIALLALLLDWLGGILQRAATPRGIR</sequence>
<proteinExistence type="inferred from homology"/>
<name>A0A975Y264_9ACTN</name>
<gene>
    <name evidence="8" type="ORF">KRR39_11215</name>
</gene>
<keyword evidence="3 6" id="KW-0812">Transmembrane</keyword>
<comment type="subcellular location">
    <subcellularLocation>
        <location evidence="6">Cell membrane</location>
        <topology evidence="6">Multi-pass membrane protein</topology>
    </subcellularLocation>
    <subcellularLocation>
        <location evidence="1">Membrane</location>
        <topology evidence="1">Multi-pass membrane protein</topology>
    </subcellularLocation>
</comment>
<feature type="domain" description="ABC transmembrane type-1" evidence="7">
    <location>
        <begin position="73"/>
        <end position="253"/>
    </location>
</feature>
<dbReference type="RefSeq" id="WP_216942082.1">
    <property type="nucleotide sequence ID" value="NZ_CP077062.1"/>
</dbReference>
<dbReference type="PANTHER" id="PTHR30177:SF4">
    <property type="entry name" value="OSMOPROTECTANT IMPORT PERMEASE PROTEIN OSMW"/>
    <property type="match status" value="1"/>
</dbReference>
<dbReference type="AlphaFoldDB" id="A0A975Y264"/>
<dbReference type="GO" id="GO:0055085">
    <property type="term" value="P:transmembrane transport"/>
    <property type="evidence" value="ECO:0007669"/>
    <property type="project" value="InterPro"/>
</dbReference>
<evidence type="ECO:0000313" key="9">
    <source>
        <dbReference type="Proteomes" id="UP000683575"/>
    </source>
</evidence>